<dbReference type="EC" id="3.2.1.21" evidence="3"/>
<reference evidence="10 11" key="1">
    <citation type="submission" date="2024-07" db="EMBL/GenBank/DDBJ databases">
        <title>Section-level genome sequencing and comparative genomics of Aspergillus sections Usti and Cavernicolus.</title>
        <authorList>
            <consortium name="Lawrence Berkeley National Laboratory"/>
            <person name="Nybo J.L."/>
            <person name="Vesth T.C."/>
            <person name="Theobald S."/>
            <person name="Frisvad J.C."/>
            <person name="Larsen T.O."/>
            <person name="Kjaerboelling I."/>
            <person name="Rothschild-Mancinelli K."/>
            <person name="Lyhne E.K."/>
            <person name="Kogle M.E."/>
            <person name="Barry K."/>
            <person name="Clum A."/>
            <person name="Na H."/>
            <person name="Ledsgaard L."/>
            <person name="Lin J."/>
            <person name="Lipzen A."/>
            <person name="Kuo A."/>
            <person name="Riley R."/>
            <person name="Mondo S."/>
            <person name="Labutti K."/>
            <person name="Haridas S."/>
            <person name="Pangalinan J."/>
            <person name="Salamov A.A."/>
            <person name="Simmons B.A."/>
            <person name="Magnuson J.K."/>
            <person name="Chen J."/>
            <person name="Drula E."/>
            <person name="Henrissat B."/>
            <person name="Wiebenga A."/>
            <person name="Lubbers R.J."/>
            <person name="Gomes A.C."/>
            <person name="Makela M.R."/>
            <person name="Stajich J."/>
            <person name="Grigoriev I.V."/>
            <person name="Mortensen U.H."/>
            <person name="De Vries R.P."/>
            <person name="Baker S.E."/>
            <person name="Andersen M.R."/>
        </authorList>
    </citation>
    <scope>NUCLEOTIDE SEQUENCE [LARGE SCALE GENOMIC DNA]</scope>
    <source>
        <strain evidence="10 11">CBS 209.92</strain>
    </source>
</reference>
<gene>
    <name evidence="10" type="ORF">BJX66DRAFT_348231</name>
</gene>
<dbReference type="Pfam" id="PF00933">
    <property type="entry name" value="Glyco_hydro_3"/>
    <property type="match status" value="1"/>
</dbReference>
<protein>
    <recommendedName>
        <fullName evidence="3">beta-glucosidase</fullName>
        <ecNumber evidence="3">3.2.1.21</ecNumber>
    </recommendedName>
</protein>
<evidence type="ECO:0000256" key="8">
    <source>
        <dbReference type="ARBA" id="ARBA00023295"/>
    </source>
</evidence>
<dbReference type="InterPro" id="IPR017853">
    <property type="entry name" value="GH"/>
</dbReference>
<evidence type="ECO:0000256" key="2">
    <source>
        <dbReference type="ARBA" id="ARBA00005336"/>
    </source>
</evidence>
<dbReference type="EMBL" id="JBFTWV010000175">
    <property type="protein sequence ID" value="KAL2784569.1"/>
    <property type="molecule type" value="Genomic_DNA"/>
</dbReference>
<evidence type="ECO:0000256" key="4">
    <source>
        <dbReference type="ARBA" id="ARBA00022729"/>
    </source>
</evidence>
<dbReference type="GO" id="GO:0016787">
    <property type="term" value="F:hydrolase activity"/>
    <property type="evidence" value="ECO:0007669"/>
    <property type="project" value="UniProtKB-KW"/>
</dbReference>
<dbReference type="PRINTS" id="PR00133">
    <property type="entry name" value="GLHYDRLASE3"/>
</dbReference>
<keyword evidence="11" id="KW-1185">Reference proteome</keyword>
<organism evidence="10 11">
    <name type="scientific">Aspergillus keveii</name>
    <dbReference type="NCBI Taxonomy" id="714993"/>
    <lineage>
        <taxon>Eukaryota</taxon>
        <taxon>Fungi</taxon>
        <taxon>Dikarya</taxon>
        <taxon>Ascomycota</taxon>
        <taxon>Pezizomycotina</taxon>
        <taxon>Eurotiomycetes</taxon>
        <taxon>Eurotiomycetidae</taxon>
        <taxon>Eurotiales</taxon>
        <taxon>Aspergillaceae</taxon>
        <taxon>Aspergillus</taxon>
        <taxon>Aspergillus subgen. Nidulantes</taxon>
    </lineage>
</organism>
<feature type="domain" description="Glycoside hydrolase family 3 N-terminal" evidence="9">
    <location>
        <begin position="83"/>
        <end position="381"/>
    </location>
</feature>
<dbReference type="InterPro" id="IPR051915">
    <property type="entry name" value="Cellulose_Degrad_GH3"/>
</dbReference>
<keyword evidence="4" id="KW-0732">Signal</keyword>
<evidence type="ECO:0000313" key="11">
    <source>
        <dbReference type="Proteomes" id="UP001610563"/>
    </source>
</evidence>
<dbReference type="Gene3D" id="3.20.20.300">
    <property type="entry name" value="Glycoside hydrolase, family 3, N-terminal domain"/>
    <property type="match status" value="1"/>
</dbReference>
<name>A0ABR4FMS6_9EURO</name>
<dbReference type="PANTHER" id="PTHR30620">
    <property type="entry name" value="PERIPLASMIC BETA-GLUCOSIDASE-RELATED"/>
    <property type="match status" value="1"/>
</dbReference>
<accession>A0ABR4FMS6</accession>
<comment type="caution">
    <text evidence="10">The sequence shown here is derived from an EMBL/GenBank/DDBJ whole genome shotgun (WGS) entry which is preliminary data.</text>
</comment>
<dbReference type="InterPro" id="IPR036962">
    <property type="entry name" value="Glyco_hydro_3_N_sf"/>
</dbReference>
<dbReference type="Gene3D" id="3.40.50.1700">
    <property type="entry name" value="Glycoside hydrolase family 3 C-terminal domain"/>
    <property type="match status" value="1"/>
</dbReference>
<dbReference type="InterPro" id="IPR036881">
    <property type="entry name" value="Glyco_hydro_3_C_sf"/>
</dbReference>
<proteinExistence type="inferred from homology"/>
<dbReference type="SUPFAM" id="SSF52279">
    <property type="entry name" value="Beta-D-glucan exohydrolase, C-terminal domain"/>
    <property type="match status" value="1"/>
</dbReference>
<dbReference type="SUPFAM" id="SSF51445">
    <property type="entry name" value="(Trans)glycosidases"/>
    <property type="match status" value="1"/>
</dbReference>
<dbReference type="PANTHER" id="PTHR30620:SF16">
    <property type="entry name" value="LYSOSOMAL BETA GLUCOSIDASE"/>
    <property type="match status" value="1"/>
</dbReference>
<dbReference type="InterPro" id="IPR001764">
    <property type="entry name" value="Glyco_hydro_3_N"/>
</dbReference>
<evidence type="ECO:0000256" key="3">
    <source>
        <dbReference type="ARBA" id="ARBA00012744"/>
    </source>
</evidence>
<sequence>MASQSKDIPLYRDSTKTADERVYDLLSRMTLAEKAGQMFHGMILMGPDGTLAGPNPGFGIEGTHELLTEKLMTHFNIVGPITDPAVTAKWYNTLQEHAIKSTRLGIPITISTDPRNHFTDNVGTSFNASSMSQWPETLGFAALRDAKLVERFADIARQEYVAMGIRVALHPQIDLATEYRWSRINATFGEHAELSGELAQAYIRGFQGKEIGPTSVSTMTKHFPGGGAQLDGEDPHFVYGQEQVYPGNQIELHLKPFEMALEAGTRQIMPGCGMPIGTEWEEVGFGLNKDVITDLLRGRLGFDGLVCTDWGVLTDVTLLGQFMPARAWGCEHLSQLEKAKKVLDAGCDQFGGDTLPELVIKLVESGQIHETRLDQSVFRTLKEKFLLGLFDNPFVDLNSVGVVGCEEWKKEGQLAQRRAYTLLKNDDDILPLRHSDVDGKKVYIEGIDASVAKARGLTVTDSFEDADIALLRLKCPYDPKSGGFEAFFHSGSLEFGSDDRTRISTILGKVPTTIVDVYLDRPAVLTEIAPRASALAVSYGSSDDGFLDIIFGANGVAPEGKLPFDLPRSMEAVVKSRSDVPFDTENPLFRYGDGLSYTRRTAE</sequence>
<dbReference type="Proteomes" id="UP001610563">
    <property type="component" value="Unassembled WGS sequence"/>
</dbReference>
<evidence type="ECO:0000256" key="6">
    <source>
        <dbReference type="ARBA" id="ARBA00023180"/>
    </source>
</evidence>
<comment type="similarity">
    <text evidence="2">Belongs to the glycosyl hydrolase 3 family.</text>
</comment>
<keyword evidence="6" id="KW-0325">Glycoprotein</keyword>
<evidence type="ECO:0000256" key="1">
    <source>
        <dbReference type="ARBA" id="ARBA00000448"/>
    </source>
</evidence>
<keyword evidence="8" id="KW-0326">Glycosidase</keyword>
<keyword evidence="7" id="KW-0119">Carbohydrate metabolism</keyword>
<evidence type="ECO:0000256" key="7">
    <source>
        <dbReference type="ARBA" id="ARBA00023277"/>
    </source>
</evidence>
<evidence type="ECO:0000256" key="5">
    <source>
        <dbReference type="ARBA" id="ARBA00022801"/>
    </source>
</evidence>
<comment type="catalytic activity">
    <reaction evidence="1">
        <text>Hydrolysis of terminal, non-reducing beta-D-glucosyl residues with release of beta-D-glucose.</text>
        <dbReference type="EC" id="3.2.1.21"/>
    </reaction>
</comment>
<evidence type="ECO:0000259" key="9">
    <source>
        <dbReference type="Pfam" id="PF00933"/>
    </source>
</evidence>
<evidence type="ECO:0000313" key="10">
    <source>
        <dbReference type="EMBL" id="KAL2784569.1"/>
    </source>
</evidence>
<keyword evidence="5 10" id="KW-0378">Hydrolase</keyword>